<gene>
    <name evidence="3" type="ORF">AB9R89_09150</name>
</gene>
<feature type="compositionally biased region" description="Low complexity" evidence="1">
    <location>
        <begin position="71"/>
        <end position="102"/>
    </location>
</feature>
<evidence type="ECO:0000313" key="3">
    <source>
        <dbReference type="EMBL" id="MFH7565488.1"/>
    </source>
</evidence>
<protein>
    <submittedName>
        <fullName evidence="3">Uncharacterized protein</fullName>
    </submittedName>
</protein>
<comment type="caution">
    <text evidence="3">The sequence shown here is derived from an EMBL/GenBank/DDBJ whole genome shotgun (WGS) entry which is preliminary data.</text>
</comment>
<dbReference type="EMBL" id="JBGFTR010000012">
    <property type="protein sequence ID" value="MFH7565488.1"/>
    <property type="molecule type" value="Genomic_DNA"/>
</dbReference>
<feature type="region of interest" description="Disordered" evidence="1">
    <location>
        <begin position="41"/>
        <end position="114"/>
    </location>
</feature>
<evidence type="ECO:0000256" key="1">
    <source>
        <dbReference type="SAM" id="MobiDB-lite"/>
    </source>
</evidence>
<sequence length="114" mass="11898">MKAKSLLLLGVLVTTPALADNLLSRAVDFGRELLDETRKLAPGVQNDYSNDGYQQNQAHPDDGRDAPALEPGTATTSSAQAQSSGPAAVVGSAQAAPAAPQSNQGWFVEEDHLK</sequence>
<evidence type="ECO:0000256" key="2">
    <source>
        <dbReference type="SAM" id="SignalP"/>
    </source>
</evidence>
<feature type="compositionally biased region" description="Polar residues" evidence="1">
    <location>
        <begin position="46"/>
        <end position="58"/>
    </location>
</feature>
<accession>A0ABW7P271</accession>
<dbReference type="Proteomes" id="UP001610706">
    <property type="component" value="Unassembled WGS sequence"/>
</dbReference>
<name>A0ABW7P271_9GAMM</name>
<dbReference type="RefSeq" id="WP_317075148.1">
    <property type="nucleotide sequence ID" value="NZ_CP166302.1"/>
</dbReference>
<feature type="chain" id="PRO_5047149350" evidence="2">
    <location>
        <begin position="20"/>
        <end position="114"/>
    </location>
</feature>
<feature type="signal peptide" evidence="2">
    <location>
        <begin position="1"/>
        <end position="19"/>
    </location>
</feature>
<keyword evidence="4" id="KW-1185">Reference proteome</keyword>
<proteinExistence type="predicted"/>
<evidence type="ECO:0000313" key="4">
    <source>
        <dbReference type="Proteomes" id="UP001610706"/>
    </source>
</evidence>
<reference evidence="3 4" key="1">
    <citation type="submission" date="2024-08" db="EMBL/GenBank/DDBJ databases">
        <title>Oceanimonas smirnovii Genome sequencing and assembly.</title>
        <authorList>
            <person name="Tang B."/>
        </authorList>
    </citation>
    <scope>NUCLEOTIDE SEQUENCE [LARGE SCALE GENOMIC DNA]</scope>
    <source>
        <strain evidence="3 4">OS2020-119</strain>
    </source>
</reference>
<keyword evidence="2" id="KW-0732">Signal</keyword>
<organism evidence="3 4">
    <name type="scientific">Oceanimonas smirnovii</name>
    <dbReference type="NCBI Taxonomy" id="264574"/>
    <lineage>
        <taxon>Bacteria</taxon>
        <taxon>Pseudomonadati</taxon>
        <taxon>Pseudomonadota</taxon>
        <taxon>Gammaproteobacteria</taxon>
        <taxon>Aeromonadales</taxon>
        <taxon>Aeromonadaceae</taxon>
        <taxon>Oceanimonas</taxon>
    </lineage>
</organism>